<dbReference type="SMR" id="A0A3L8GHE8"/>
<keyword evidence="9" id="KW-0808">Transferase</keyword>
<gene>
    <name evidence="9" type="ORF">DIY07_04975</name>
    <name evidence="8" type="ORF">DQ08_04580</name>
</gene>
<comment type="similarity">
    <text evidence="1">In the C-terminal section; belongs to the class-I pyridoxal-phosphate-dependent aminotransferase family.</text>
</comment>
<dbReference type="RefSeq" id="WP_003099541.1">
    <property type="nucleotide sequence ID" value="NZ_CP010783.1"/>
</dbReference>
<dbReference type="Pfam" id="PF00155">
    <property type="entry name" value="Aminotran_1_2"/>
    <property type="match status" value="1"/>
</dbReference>
<evidence type="ECO:0000313" key="8">
    <source>
        <dbReference type="EMBL" id="AHY15744.1"/>
    </source>
</evidence>
<dbReference type="PANTHER" id="PTHR46577:SF1">
    <property type="entry name" value="HTH-TYPE TRANSCRIPTIONAL REGULATORY PROTEIN GABR"/>
    <property type="match status" value="1"/>
</dbReference>
<dbReference type="GO" id="GO:0003677">
    <property type="term" value="F:DNA binding"/>
    <property type="evidence" value="ECO:0007669"/>
    <property type="project" value="UniProtKB-KW"/>
</dbReference>
<evidence type="ECO:0000256" key="5">
    <source>
        <dbReference type="ARBA" id="ARBA00023125"/>
    </source>
</evidence>
<dbReference type="STRING" id="1346.BMF34_04675"/>
<evidence type="ECO:0000313" key="10">
    <source>
        <dbReference type="Proteomes" id="UP000025245"/>
    </source>
</evidence>
<dbReference type="InterPro" id="IPR051446">
    <property type="entry name" value="HTH_trans_reg/aminotransferase"/>
</dbReference>
<keyword evidence="4" id="KW-0805">Transcription regulation</keyword>
<dbReference type="KEGG" id="sio:DW64_04575"/>
<dbReference type="InterPro" id="IPR000524">
    <property type="entry name" value="Tscrpt_reg_HTH_GntR"/>
</dbReference>
<feature type="domain" description="HTH gntR-type" evidence="7">
    <location>
        <begin position="2"/>
        <end position="70"/>
    </location>
</feature>
<dbReference type="OrthoDB" id="9802328at2"/>
<evidence type="ECO:0000256" key="1">
    <source>
        <dbReference type="ARBA" id="ARBA00005384"/>
    </source>
</evidence>
<dbReference type="EMBL" id="QLQD01000045">
    <property type="protein sequence ID" value="RLU57242.1"/>
    <property type="molecule type" value="Genomic_DNA"/>
</dbReference>
<dbReference type="EMBL" id="CP007586">
    <property type="protein sequence ID" value="AHY15744.1"/>
    <property type="molecule type" value="Genomic_DNA"/>
</dbReference>
<evidence type="ECO:0000256" key="3">
    <source>
        <dbReference type="ARBA" id="ARBA00022898"/>
    </source>
</evidence>
<dbReference type="InterPro" id="IPR036388">
    <property type="entry name" value="WH-like_DNA-bd_sf"/>
</dbReference>
<dbReference type="KEGG" id="siq:DQ08_04580"/>
<evidence type="ECO:0000259" key="7">
    <source>
        <dbReference type="PROSITE" id="PS50949"/>
    </source>
</evidence>
<keyword evidence="5" id="KW-0238">DNA-binding</keyword>
<dbReference type="Gene3D" id="3.40.640.10">
    <property type="entry name" value="Type I PLP-dependent aspartate aminotransferase-like (Major domain)"/>
    <property type="match status" value="1"/>
</dbReference>
<dbReference type="SUPFAM" id="SSF53383">
    <property type="entry name" value="PLP-dependent transferases"/>
    <property type="match status" value="1"/>
</dbReference>
<reference evidence="9 11" key="2">
    <citation type="submission" date="2018-06" db="EMBL/GenBank/DDBJ databases">
        <title>Mutators as drivers of adaptation in pathogenic bacteria and a risk factor for host jumps and vaccine escape.</title>
        <authorList>
            <person name="Barnes A.C."/>
            <person name="Silayeva O."/>
        </authorList>
    </citation>
    <scope>NUCLEOTIDE SEQUENCE [LARGE SCALE GENOMIC DNA]</scope>
    <source>
        <strain evidence="9 11">QMA0445</strain>
    </source>
</reference>
<dbReference type="PANTHER" id="PTHR46577">
    <property type="entry name" value="HTH-TYPE TRANSCRIPTIONAL REGULATORY PROTEIN GABR"/>
    <property type="match status" value="1"/>
</dbReference>
<dbReference type="GO" id="GO:0030170">
    <property type="term" value="F:pyridoxal phosphate binding"/>
    <property type="evidence" value="ECO:0007669"/>
    <property type="project" value="InterPro"/>
</dbReference>
<dbReference type="CDD" id="cd00609">
    <property type="entry name" value="AAT_like"/>
    <property type="match status" value="1"/>
</dbReference>
<proteinExistence type="inferred from homology"/>
<dbReference type="Gene3D" id="1.10.10.10">
    <property type="entry name" value="Winged helix-like DNA-binding domain superfamily/Winged helix DNA-binding domain"/>
    <property type="match status" value="1"/>
</dbReference>
<dbReference type="CDD" id="cd07377">
    <property type="entry name" value="WHTH_GntR"/>
    <property type="match status" value="1"/>
</dbReference>
<dbReference type="PROSITE" id="PS50949">
    <property type="entry name" value="HTH_GNTR"/>
    <property type="match status" value="1"/>
</dbReference>
<protein>
    <submittedName>
        <fullName evidence="8">GntR family transcriptional regulator</fullName>
    </submittedName>
    <submittedName>
        <fullName evidence="9">PLP-dependent aminotransferase family protein</fullName>
    </submittedName>
</protein>
<evidence type="ECO:0000313" key="9">
    <source>
        <dbReference type="EMBL" id="RLU57242.1"/>
    </source>
</evidence>
<keyword evidence="3" id="KW-0663">Pyridoxal phosphate</keyword>
<accession>A0A3L8GHE8</accession>
<evidence type="ECO:0000256" key="2">
    <source>
        <dbReference type="ARBA" id="ARBA00022576"/>
    </source>
</evidence>
<sequence length="420" mass="49082">MLNKYQQIINDITQSITEETLVKGDKVPSIRSLSQTYHCSKDTVQRALLDLKYQGLVYAVPKSGYYILGKQENTNSYLSPFKNHHKQAYEDFRLCLNDSLSQQESYLFDYYYKNQGLDDLIDSLLSYFAEIAVYANKEDIIITSGTQQALYILSQMTFPNAKDCILLESPTYHRMEDLVKSLGLPFKRIDRSFNGIDLEVLEKIFKAGDIKFFYTISRFSNPLGLSYRNEEKEKIIALANQYDVYIIEDDFLGEFAKSNNTPLHYFDINQRVIYLKSFSVSVFPSLRIGALVLPKALQEPFLTHKSMIDLDTNLIMQKALSLYLANGMFDKNLKQHRHIFQTMLQKTEKYLQKELGLDDYTVTPQFLTLRYDSKNCDWDLKHLKKHQLLRHKKSSYLQIELKENTLDFLRSLHTKAKNRN</sequence>
<dbReference type="Proteomes" id="UP000025245">
    <property type="component" value="Chromosome"/>
</dbReference>
<dbReference type="InterPro" id="IPR004839">
    <property type="entry name" value="Aminotransferase_I/II_large"/>
</dbReference>
<keyword evidence="6" id="KW-0804">Transcription</keyword>
<evidence type="ECO:0000313" key="11">
    <source>
        <dbReference type="Proteomes" id="UP000269148"/>
    </source>
</evidence>
<dbReference type="Proteomes" id="UP000269148">
    <property type="component" value="Unassembled WGS sequence"/>
</dbReference>
<dbReference type="AlphaFoldDB" id="A0A3L8GHE8"/>
<evidence type="ECO:0000256" key="6">
    <source>
        <dbReference type="ARBA" id="ARBA00023163"/>
    </source>
</evidence>
<dbReference type="KEGG" id="siz:SI82_04785"/>
<organism evidence="9 11">
    <name type="scientific">Streptococcus iniae</name>
    <name type="common">Streptococcus shiloi</name>
    <dbReference type="NCBI Taxonomy" id="1346"/>
    <lineage>
        <taxon>Bacteria</taxon>
        <taxon>Bacillati</taxon>
        <taxon>Bacillota</taxon>
        <taxon>Bacilli</taxon>
        <taxon>Lactobacillales</taxon>
        <taxon>Streptococcaceae</taxon>
        <taxon>Streptococcus</taxon>
    </lineage>
</organism>
<dbReference type="InterPro" id="IPR015424">
    <property type="entry name" value="PyrdxlP-dep_Trfase"/>
</dbReference>
<dbReference type="GeneID" id="35764995"/>
<dbReference type="InterPro" id="IPR015421">
    <property type="entry name" value="PyrdxlP-dep_Trfase_major"/>
</dbReference>
<dbReference type="SUPFAM" id="SSF46785">
    <property type="entry name" value="Winged helix' DNA-binding domain"/>
    <property type="match status" value="1"/>
</dbReference>
<dbReference type="InterPro" id="IPR036390">
    <property type="entry name" value="WH_DNA-bd_sf"/>
</dbReference>
<dbReference type="GO" id="GO:0003700">
    <property type="term" value="F:DNA-binding transcription factor activity"/>
    <property type="evidence" value="ECO:0007669"/>
    <property type="project" value="InterPro"/>
</dbReference>
<name>A0A3L8GHE8_STRIN</name>
<evidence type="ECO:0000256" key="4">
    <source>
        <dbReference type="ARBA" id="ARBA00023015"/>
    </source>
</evidence>
<keyword evidence="10" id="KW-1185">Reference proteome</keyword>
<keyword evidence="2 9" id="KW-0032">Aminotransferase</keyword>
<reference evidence="8 10" key="1">
    <citation type="journal article" date="2014" name="Genome Announc.">
        <title>Complete Genome Sequence of a Virulent Strain, Streptococcus iniae ISET0901, Isolated from Diseased Tilapia.</title>
        <authorList>
            <person name="Pridgeon J.W."/>
            <person name="Zhang D."/>
            <person name="Zhang L."/>
        </authorList>
    </citation>
    <scope>NUCLEOTIDE SEQUENCE [LARGE SCALE GENOMIC DNA]</scope>
    <source>
        <strain evidence="8 10">ISET0901</strain>
    </source>
</reference>
<dbReference type="SMART" id="SM00345">
    <property type="entry name" value="HTH_GNTR"/>
    <property type="match status" value="1"/>
</dbReference>
<dbReference type="Pfam" id="PF00392">
    <property type="entry name" value="GntR"/>
    <property type="match status" value="1"/>
</dbReference>
<dbReference type="GO" id="GO:0008483">
    <property type="term" value="F:transaminase activity"/>
    <property type="evidence" value="ECO:0007669"/>
    <property type="project" value="UniProtKB-KW"/>
</dbReference>